<dbReference type="InterPro" id="IPR027385">
    <property type="entry name" value="Beta-barrel_OMP"/>
</dbReference>
<evidence type="ECO:0000313" key="4">
    <source>
        <dbReference type="EMBL" id="SFG05966.1"/>
    </source>
</evidence>
<keyword evidence="1 2" id="KW-0732">Signal</keyword>
<dbReference type="STRING" id="1436961.SAMN05421739_101814"/>
<evidence type="ECO:0000313" key="5">
    <source>
        <dbReference type="Proteomes" id="UP000198724"/>
    </source>
</evidence>
<dbReference type="OrthoDB" id="945117at2"/>
<feature type="signal peptide" evidence="2">
    <location>
        <begin position="1"/>
        <end position="19"/>
    </location>
</feature>
<organism evidence="4 5">
    <name type="scientific">Pontibacter chinhatensis</name>
    <dbReference type="NCBI Taxonomy" id="1436961"/>
    <lineage>
        <taxon>Bacteria</taxon>
        <taxon>Pseudomonadati</taxon>
        <taxon>Bacteroidota</taxon>
        <taxon>Cytophagia</taxon>
        <taxon>Cytophagales</taxon>
        <taxon>Hymenobacteraceae</taxon>
        <taxon>Pontibacter</taxon>
    </lineage>
</organism>
<feature type="domain" description="Outer membrane protein beta-barrel" evidence="3">
    <location>
        <begin position="7"/>
        <end position="219"/>
    </location>
</feature>
<proteinExistence type="predicted"/>
<sequence length="223" mass="24780">MKKLLFTVLLACIGSAALAQTSRGTVVASGSLSYYDHTDKTEDEISSTENRSFSIAPGIGYMIIENLEAGISFRFTTSIQTANSAHLNQWGIREPYSLTESKDKSFAITPYVKKYFTLSEKIAFTGEAYLSFSKGDSRYESEILEYSRTESNRSDTGFGVGIRPGITFFPTEKIGLSANFGRLGYNHTTHKIEEYDFKSKSSDFGLNLDGSTLSFSFGYYISR</sequence>
<dbReference type="AlphaFoldDB" id="A0A1I2NWW0"/>
<evidence type="ECO:0000256" key="2">
    <source>
        <dbReference type="SAM" id="SignalP"/>
    </source>
</evidence>
<dbReference type="Pfam" id="PF13505">
    <property type="entry name" value="OMP_b-brl"/>
    <property type="match status" value="1"/>
</dbReference>
<dbReference type="RefSeq" id="WP_092099188.1">
    <property type="nucleotide sequence ID" value="NZ_FOOT01000001.1"/>
</dbReference>
<gene>
    <name evidence="4" type="ORF">SAMN05421739_101814</name>
</gene>
<dbReference type="Proteomes" id="UP000198724">
    <property type="component" value="Unassembled WGS sequence"/>
</dbReference>
<accession>A0A1I2NWW0</accession>
<dbReference type="InterPro" id="IPR036709">
    <property type="entry name" value="Autotransporte_beta_dom_sf"/>
</dbReference>
<evidence type="ECO:0000259" key="3">
    <source>
        <dbReference type="Pfam" id="PF13505"/>
    </source>
</evidence>
<dbReference type="EMBL" id="FOOT01000001">
    <property type="protein sequence ID" value="SFG05966.1"/>
    <property type="molecule type" value="Genomic_DNA"/>
</dbReference>
<feature type="chain" id="PRO_5011658553" evidence="2">
    <location>
        <begin position="20"/>
        <end position="223"/>
    </location>
</feature>
<reference evidence="5" key="1">
    <citation type="submission" date="2016-10" db="EMBL/GenBank/DDBJ databases">
        <authorList>
            <person name="Varghese N."/>
            <person name="Submissions S."/>
        </authorList>
    </citation>
    <scope>NUCLEOTIDE SEQUENCE [LARGE SCALE GENOMIC DNA]</scope>
    <source>
        <strain evidence="5">LP51</strain>
    </source>
</reference>
<evidence type="ECO:0000256" key="1">
    <source>
        <dbReference type="ARBA" id="ARBA00022729"/>
    </source>
</evidence>
<name>A0A1I2NWW0_9BACT</name>
<dbReference type="SUPFAM" id="SSF103515">
    <property type="entry name" value="Autotransporter"/>
    <property type="match status" value="1"/>
</dbReference>
<keyword evidence="5" id="KW-1185">Reference proteome</keyword>
<protein>
    <submittedName>
        <fullName evidence="4">Outer membrane protein beta-barrel domain-containing protein</fullName>
    </submittedName>
</protein>